<keyword evidence="2" id="KW-1185">Reference proteome</keyword>
<name>A0ABQ0DED8_9EUKA</name>
<sequence length="185" mass="20523">MSKTIIIIPSVTYTFHCPLSFSEIIPNELNGKIEPMEYTKYIHSINLLLQSCITKSVLVTGRIPCCKTTHTMYHGTSDGIRCVTEYLNNNSSTLPPGHSMCLITTEQPPFLRYEISSPENPHKTATSQTCLPHPQVSASKVLPNEQQFVEVKVNSTTNSTHAGVLSPVIKNKQQPLTNETTPLLK</sequence>
<evidence type="ECO:0000313" key="1">
    <source>
        <dbReference type="EMBL" id="GAB1221210.1"/>
    </source>
</evidence>
<comment type="caution">
    <text evidence="1">The sequence shown here is derived from an EMBL/GenBank/DDBJ whole genome shotgun (WGS) entry which is preliminary data.</text>
</comment>
<accession>A0ABQ0DED8</accession>
<organism evidence="1 2">
    <name type="scientific">Entamoeba nuttalli</name>
    <dbReference type="NCBI Taxonomy" id="412467"/>
    <lineage>
        <taxon>Eukaryota</taxon>
        <taxon>Amoebozoa</taxon>
        <taxon>Evosea</taxon>
        <taxon>Archamoebae</taxon>
        <taxon>Mastigamoebida</taxon>
        <taxon>Entamoebidae</taxon>
        <taxon>Entamoeba</taxon>
    </lineage>
</organism>
<proteinExistence type="predicted"/>
<gene>
    <name evidence="1" type="ORF">ENUP19_0071G0032</name>
</gene>
<reference evidence="1 2" key="1">
    <citation type="journal article" date="2019" name="PLoS Negl. Trop. Dis.">
        <title>Whole genome sequencing of Entamoeba nuttalli reveals mammalian host-related molecular signatures and a novel octapeptide-repeat surface protein.</title>
        <authorList>
            <person name="Tanaka M."/>
            <person name="Makiuchi T."/>
            <person name="Komiyama T."/>
            <person name="Shiina T."/>
            <person name="Osaki K."/>
            <person name="Tachibana H."/>
        </authorList>
    </citation>
    <scope>NUCLEOTIDE SEQUENCE [LARGE SCALE GENOMIC DNA]</scope>
    <source>
        <strain evidence="1 2">P19-061405</strain>
    </source>
</reference>
<dbReference type="Proteomes" id="UP001628156">
    <property type="component" value="Unassembled WGS sequence"/>
</dbReference>
<evidence type="ECO:0000313" key="2">
    <source>
        <dbReference type="Proteomes" id="UP001628156"/>
    </source>
</evidence>
<dbReference type="EMBL" id="BAAFRS010000071">
    <property type="protein sequence ID" value="GAB1221210.1"/>
    <property type="molecule type" value="Genomic_DNA"/>
</dbReference>
<protein>
    <submittedName>
        <fullName evidence="1">Uncharacterized protein</fullName>
    </submittedName>
</protein>